<sequence length="187" mass="21434">MSDNFRARDIALKAQKKILSRMSTRSSAKVFVDDRIGSLLDNVYSICKTFTQNKKEGEKIVKNIIKIVTKISLLARNEQFTQEELTVASEFQGKFHKAAKTVISFYEVDFSYDQKFLTQLLTECRNLLKQIVQPHLTDKSLGRIDLVFGFFSNPAFLDTVFKKNSDYSEIMTKIISDMHSALDQGEL</sequence>
<evidence type="ECO:0000313" key="1">
    <source>
        <dbReference type="EMBL" id="SVE73267.1"/>
    </source>
</evidence>
<dbReference type="GO" id="GO:0042981">
    <property type="term" value="P:regulation of apoptotic process"/>
    <property type="evidence" value="ECO:0007669"/>
    <property type="project" value="InterPro"/>
</dbReference>
<organism evidence="1">
    <name type="scientific">Ceriodaphnia reticulata</name>
    <dbReference type="NCBI Taxonomy" id="302197"/>
    <lineage>
        <taxon>Eukaryota</taxon>
        <taxon>Metazoa</taxon>
        <taxon>Ecdysozoa</taxon>
        <taxon>Arthropoda</taxon>
        <taxon>Crustacea</taxon>
        <taxon>Branchiopoda</taxon>
        <taxon>Diplostraca</taxon>
        <taxon>Cladocera</taxon>
        <taxon>Anomopoda</taxon>
        <taxon>Daphniidae</taxon>
        <taxon>Ceriodaphnia</taxon>
    </lineage>
</organism>
<proteinExistence type="evidence at transcript level"/>
<dbReference type="PANTHER" id="PTHR12757:SF1">
    <property type="entry name" value="PROTEIN SALIVARY GLANDS MARRED"/>
    <property type="match status" value="1"/>
</dbReference>
<dbReference type="PANTHER" id="PTHR12757">
    <property type="entry name" value="TUMOR NECROSIS FACTOR INDUCED PROTEIN"/>
    <property type="match status" value="1"/>
</dbReference>
<dbReference type="AlphaFoldDB" id="A0A4Y7LV10"/>
<dbReference type="InterPro" id="IPR008477">
    <property type="entry name" value="TNFAIP8-like"/>
</dbReference>
<accession>A0A4Y7LV10</accession>
<reference evidence="1" key="1">
    <citation type="submission" date="2018-08" db="EMBL/GenBank/DDBJ databases">
        <authorList>
            <person name="Cornetti L."/>
        </authorList>
    </citation>
    <scope>NUCLEOTIDE SEQUENCE</scope>
    <source>
        <strain evidence="1">OM-SAIQ-clone2</strain>
    </source>
</reference>
<name>A0A4Y7LV10_9CRUS</name>
<dbReference type="EMBL" id="LR003648">
    <property type="protein sequence ID" value="SVE73267.1"/>
    <property type="molecule type" value="mRNA"/>
</dbReference>
<dbReference type="Gene3D" id="1.20.1440.160">
    <property type="entry name" value="Tumor necrosis factor alpha-induced protein 8-like"/>
    <property type="match status" value="1"/>
</dbReference>
<gene>
    <name evidence="1" type="primary">EOG090X0GLS</name>
</gene>
<dbReference type="GO" id="GO:0005737">
    <property type="term" value="C:cytoplasm"/>
    <property type="evidence" value="ECO:0007669"/>
    <property type="project" value="TreeGrafter"/>
</dbReference>
<dbReference type="InterPro" id="IPR038355">
    <property type="entry name" value="TNFAIP8_sf"/>
</dbReference>
<dbReference type="FunFam" id="1.20.1440.160:FF:000001">
    <property type="entry name" value="Tumor necrosis factor alpha-induced protein 8-like 1"/>
    <property type="match status" value="1"/>
</dbReference>
<protein>
    <submittedName>
        <fullName evidence="1">EOG090X0GLS</fullName>
    </submittedName>
</protein>
<dbReference type="Pfam" id="PF05527">
    <property type="entry name" value="TNFAIP8"/>
    <property type="match status" value="1"/>
</dbReference>